<dbReference type="PANTHER" id="PTHR45702">
    <property type="entry name" value="ADAM10/ADAM17 METALLOPEPTIDASE FAMILY MEMBER"/>
    <property type="match status" value="1"/>
</dbReference>
<protein>
    <submittedName>
        <fullName evidence="2">Disintegrin and metalloproteinase domain-containing protein 10</fullName>
    </submittedName>
</protein>
<comment type="caution">
    <text evidence="2">The sequence shown here is derived from an EMBL/GenBank/DDBJ whole genome shotgun (WGS) entry which is preliminary data.</text>
</comment>
<evidence type="ECO:0000256" key="1">
    <source>
        <dbReference type="SAM" id="SignalP"/>
    </source>
</evidence>
<dbReference type="GO" id="GO:0006509">
    <property type="term" value="P:membrane protein ectodomain proteolysis"/>
    <property type="evidence" value="ECO:0007669"/>
    <property type="project" value="TreeGrafter"/>
</dbReference>
<dbReference type="GO" id="GO:0005886">
    <property type="term" value="C:plasma membrane"/>
    <property type="evidence" value="ECO:0007669"/>
    <property type="project" value="TreeGrafter"/>
</dbReference>
<dbReference type="GO" id="GO:0004222">
    <property type="term" value="F:metalloendopeptidase activity"/>
    <property type="evidence" value="ECO:0007669"/>
    <property type="project" value="TreeGrafter"/>
</dbReference>
<evidence type="ECO:0000313" key="3">
    <source>
        <dbReference type="Proteomes" id="UP001054837"/>
    </source>
</evidence>
<evidence type="ECO:0000313" key="2">
    <source>
        <dbReference type="EMBL" id="GIY65493.1"/>
    </source>
</evidence>
<name>A0AAV4V6Y4_9ARAC</name>
<keyword evidence="1" id="KW-0732">Signal</keyword>
<sequence length="141" mass="16763">MIVSFNSHPVIVGILSFAVLASCLQIQSARILNEFILHFEPVFFDQDILNDQHRRSVRSPMDRYFSFQFTAFKRIFRLKLKRDPWVFAENTKFENSNSTVQYDKARVISGFVEAILKESHGQRFDRVRIWNDRPFSVMVKW</sequence>
<dbReference type="InterPro" id="IPR051489">
    <property type="entry name" value="ADAM_Metalloproteinase"/>
</dbReference>
<gene>
    <name evidence="2" type="primary">X975_05226</name>
    <name evidence="2" type="ORF">CDAR_551901</name>
</gene>
<keyword evidence="2" id="KW-0378">Hydrolase</keyword>
<reference evidence="2 3" key="1">
    <citation type="submission" date="2021-06" db="EMBL/GenBank/DDBJ databases">
        <title>Caerostris darwini draft genome.</title>
        <authorList>
            <person name="Kono N."/>
            <person name="Arakawa K."/>
        </authorList>
    </citation>
    <scope>NUCLEOTIDE SEQUENCE [LARGE SCALE GENOMIC DNA]</scope>
</reference>
<organism evidence="2 3">
    <name type="scientific">Caerostris darwini</name>
    <dbReference type="NCBI Taxonomy" id="1538125"/>
    <lineage>
        <taxon>Eukaryota</taxon>
        <taxon>Metazoa</taxon>
        <taxon>Ecdysozoa</taxon>
        <taxon>Arthropoda</taxon>
        <taxon>Chelicerata</taxon>
        <taxon>Arachnida</taxon>
        <taxon>Araneae</taxon>
        <taxon>Araneomorphae</taxon>
        <taxon>Entelegynae</taxon>
        <taxon>Araneoidea</taxon>
        <taxon>Araneidae</taxon>
        <taxon>Caerostris</taxon>
    </lineage>
</organism>
<dbReference type="Proteomes" id="UP001054837">
    <property type="component" value="Unassembled WGS sequence"/>
</dbReference>
<proteinExistence type="predicted"/>
<keyword evidence="2" id="KW-0482">Metalloprotease</keyword>
<dbReference type="EMBL" id="BPLQ01012440">
    <property type="protein sequence ID" value="GIY65493.1"/>
    <property type="molecule type" value="Genomic_DNA"/>
</dbReference>
<keyword evidence="3" id="KW-1185">Reference proteome</keyword>
<dbReference type="GO" id="GO:0007219">
    <property type="term" value="P:Notch signaling pathway"/>
    <property type="evidence" value="ECO:0007669"/>
    <property type="project" value="TreeGrafter"/>
</dbReference>
<keyword evidence="2" id="KW-0645">Protease</keyword>
<feature type="signal peptide" evidence="1">
    <location>
        <begin position="1"/>
        <end position="23"/>
    </location>
</feature>
<accession>A0AAV4V6Y4</accession>
<feature type="chain" id="PRO_5043450352" evidence="1">
    <location>
        <begin position="24"/>
        <end position="141"/>
    </location>
</feature>
<dbReference type="PANTHER" id="PTHR45702:SF2">
    <property type="entry name" value="KUZBANIAN, ISOFORM A"/>
    <property type="match status" value="1"/>
</dbReference>
<dbReference type="AlphaFoldDB" id="A0AAV4V6Y4"/>